<gene>
    <name evidence="1" type="ORF">ACRB68_56670</name>
</gene>
<dbReference type="Gene3D" id="3.30.70.1230">
    <property type="entry name" value="Nucleotide cyclase"/>
    <property type="match status" value="1"/>
</dbReference>
<reference evidence="1 2" key="1">
    <citation type="submission" date="2019-10" db="EMBL/GenBank/DDBJ databases">
        <title>Actinomadura rubteroloni sp. nov. and Actinomadura macrotermitis sp. nov., isolated from the gut of fungus growing-termite Macrotermes natalensis.</title>
        <authorList>
            <person name="Benndorf R."/>
            <person name="Martin K."/>
            <person name="Kuefner M."/>
            <person name="De Beer W."/>
            <person name="Kaster A.-K."/>
            <person name="Vollmers J."/>
            <person name="Poulsen M."/>
            <person name="Beemelmanns C."/>
        </authorList>
    </citation>
    <scope>NUCLEOTIDE SEQUENCE [LARGE SCALE GENOMIC DNA]</scope>
    <source>
        <strain evidence="1 2">RB68</strain>
    </source>
</reference>
<dbReference type="Proteomes" id="UP000487268">
    <property type="component" value="Unassembled WGS sequence"/>
</dbReference>
<dbReference type="EMBL" id="WEGH01000003">
    <property type="protein sequence ID" value="MQY07566.1"/>
    <property type="molecule type" value="Genomic_DNA"/>
</dbReference>
<protein>
    <recommendedName>
        <fullName evidence="3">Guanylate cyclase domain-containing protein</fullName>
    </recommendedName>
</protein>
<dbReference type="InterPro" id="IPR029787">
    <property type="entry name" value="Nucleotide_cyclase"/>
</dbReference>
<accession>A0A7K0C2G3</accession>
<evidence type="ECO:0000313" key="1">
    <source>
        <dbReference type="EMBL" id="MQY07566.1"/>
    </source>
</evidence>
<evidence type="ECO:0008006" key="3">
    <source>
        <dbReference type="Google" id="ProtNLM"/>
    </source>
</evidence>
<name>A0A7K0C2G3_9ACTN</name>
<dbReference type="SUPFAM" id="SSF55073">
    <property type="entry name" value="Nucleotide cyclase"/>
    <property type="match status" value="1"/>
</dbReference>
<evidence type="ECO:0000313" key="2">
    <source>
        <dbReference type="Proteomes" id="UP000487268"/>
    </source>
</evidence>
<dbReference type="AlphaFoldDB" id="A0A7K0C2G3"/>
<proteinExistence type="predicted"/>
<keyword evidence="2" id="KW-1185">Reference proteome</keyword>
<organism evidence="1 2">
    <name type="scientific">Actinomadura macrotermitis</name>
    <dbReference type="NCBI Taxonomy" id="2585200"/>
    <lineage>
        <taxon>Bacteria</taxon>
        <taxon>Bacillati</taxon>
        <taxon>Actinomycetota</taxon>
        <taxon>Actinomycetes</taxon>
        <taxon>Streptosporangiales</taxon>
        <taxon>Thermomonosporaceae</taxon>
        <taxon>Actinomadura</taxon>
    </lineage>
</organism>
<dbReference type="RefSeq" id="WP_194293471.1">
    <property type="nucleotide sequence ID" value="NZ_WEGH01000003.1"/>
</dbReference>
<comment type="caution">
    <text evidence="1">The sequence shown here is derived from an EMBL/GenBank/DDBJ whole genome shotgun (WGS) entry which is preliminary data.</text>
</comment>
<sequence length="226" mass="24633">MDNLPLHRSILAVDMERSTSPLRTNPIKGDLRRLVYEMLGAAMAHAGVGPDRRDPLEDRGDGVLALIHPADDVPKSRLLSRLVPELGRLLLEYDLALPPEQWPSRGLRLRAVVHAGEVHRDAYGCFGEAVDTACRLLDAPQLKKCLRDAAGPLALVVSEEIYQGVVKHGYEGIPCGAYRQAVRVQVAGRRRLGWVHVPGEAVEVDEPRPAATVTPLRRVGAGHPAA</sequence>